<dbReference type="SUPFAM" id="SSF50814">
    <property type="entry name" value="Lipocalins"/>
    <property type="match status" value="1"/>
</dbReference>
<dbReference type="Gene3D" id="2.40.128.20">
    <property type="match status" value="1"/>
</dbReference>
<dbReference type="Proteomes" id="UP001652583">
    <property type="component" value="Chromosome D4"/>
</dbReference>
<name>A0ABM3NLP3_ACIJB</name>
<evidence type="ECO:0000313" key="5">
    <source>
        <dbReference type="RefSeq" id="XP_053060365.1"/>
    </source>
</evidence>
<dbReference type="RefSeq" id="XP_053060365.1">
    <property type="nucleotide sequence ID" value="XM_053204390.1"/>
</dbReference>
<feature type="chain" id="PRO_5045316471" evidence="3">
    <location>
        <begin position="35"/>
        <end position="303"/>
    </location>
</feature>
<dbReference type="GeneID" id="113596844"/>
<feature type="region of interest" description="Disordered" evidence="2">
    <location>
        <begin position="136"/>
        <end position="186"/>
    </location>
</feature>
<dbReference type="InterPro" id="IPR002345">
    <property type="entry name" value="Lipocalin"/>
</dbReference>
<feature type="signal peptide" evidence="3">
    <location>
        <begin position="1"/>
        <end position="34"/>
    </location>
</feature>
<evidence type="ECO:0000256" key="3">
    <source>
        <dbReference type="SAM" id="SignalP"/>
    </source>
</evidence>
<accession>A0ABM3NLP3</accession>
<comment type="similarity">
    <text evidence="1">Belongs to the calycin superfamily. Lipocalin family.</text>
</comment>
<reference evidence="5" key="1">
    <citation type="submission" date="2025-08" db="UniProtKB">
        <authorList>
            <consortium name="RefSeq"/>
        </authorList>
    </citation>
    <scope>IDENTIFICATION</scope>
    <source>
        <tissue evidence="5">Blood</tissue>
    </source>
</reference>
<organism evidence="4 5">
    <name type="scientific">Acinonyx jubatus</name>
    <name type="common">Cheetah</name>
    <dbReference type="NCBI Taxonomy" id="32536"/>
    <lineage>
        <taxon>Eukaryota</taxon>
        <taxon>Metazoa</taxon>
        <taxon>Chordata</taxon>
        <taxon>Craniata</taxon>
        <taxon>Vertebrata</taxon>
        <taxon>Euteleostomi</taxon>
        <taxon>Mammalia</taxon>
        <taxon>Eutheria</taxon>
        <taxon>Laurasiatheria</taxon>
        <taxon>Carnivora</taxon>
        <taxon>Feliformia</taxon>
        <taxon>Felidae</taxon>
        <taxon>Felinae</taxon>
        <taxon>Acinonyx</taxon>
    </lineage>
</organism>
<dbReference type="InterPro" id="IPR012674">
    <property type="entry name" value="Calycin"/>
</dbReference>
<evidence type="ECO:0000256" key="1">
    <source>
        <dbReference type="ARBA" id="ARBA00006889"/>
    </source>
</evidence>
<sequence length="303" mass="31777">MGAARPLPALGPAVMVPQRGPLLLLALSLGLACAQQTLEEVPVQPGFNAQKVEGRWLTIQLASSRAHLVSPADPLRLGLRSIWTRDEDVTFVLFWTGEGVCQGVNVTVHPTGLQGQFQGSCEWPRPPARVPCWARGGQGTPDALHQGHGGSTVPEGDALPVPSAAPGMGLGAEERGLTCHRPGSPTGEGGNSMHVCFVGTDYSNLVLYVRLEDAGEVTSLWALLGRWWLSPTPGVCRAPCLLPAAPWPLRAAPLWAPLRSGIPARTAQSLRNSSSPSPACFACVLGAGTLRQSRNPPLSSPGG</sequence>
<gene>
    <name evidence="5" type="primary">LOC113596844</name>
</gene>
<dbReference type="PROSITE" id="PS00213">
    <property type="entry name" value="LIPOCALIN"/>
    <property type="match status" value="1"/>
</dbReference>
<dbReference type="PANTHER" id="PTHR11430:SF120">
    <property type="entry name" value="LIPOCALIN_CYTOSOLIC FATTY-ACID BINDING DOMAIN-CONTAINING PROTEIN"/>
    <property type="match status" value="1"/>
</dbReference>
<evidence type="ECO:0000256" key="2">
    <source>
        <dbReference type="SAM" id="MobiDB-lite"/>
    </source>
</evidence>
<keyword evidence="4" id="KW-1185">Reference proteome</keyword>
<keyword evidence="3" id="KW-0732">Signal</keyword>
<proteinExistence type="inferred from homology"/>
<dbReference type="PANTHER" id="PTHR11430">
    <property type="entry name" value="LIPOCALIN"/>
    <property type="match status" value="1"/>
</dbReference>
<evidence type="ECO:0000313" key="4">
    <source>
        <dbReference type="Proteomes" id="UP001652583"/>
    </source>
</evidence>
<dbReference type="InterPro" id="IPR022272">
    <property type="entry name" value="Lipocalin_CS"/>
</dbReference>
<dbReference type="PROSITE" id="PS51257">
    <property type="entry name" value="PROKAR_LIPOPROTEIN"/>
    <property type="match status" value="1"/>
</dbReference>
<protein>
    <submittedName>
        <fullName evidence="5">Beta-lactoglobulin isoform X1</fullName>
    </submittedName>
</protein>